<dbReference type="InterPro" id="IPR039324">
    <property type="entry name" value="SHW1"/>
</dbReference>
<dbReference type="GO" id="GO:0010100">
    <property type="term" value="P:negative regulation of photomorphogenesis"/>
    <property type="evidence" value="ECO:0007669"/>
    <property type="project" value="InterPro"/>
</dbReference>
<evidence type="ECO:0000313" key="2">
    <source>
        <dbReference type="EMBL" id="KAK4284451.1"/>
    </source>
</evidence>
<comment type="caution">
    <text evidence="2">The sequence shown here is derived from an EMBL/GenBank/DDBJ whole genome shotgun (WGS) entry which is preliminary data.</text>
</comment>
<keyword evidence="1" id="KW-0472">Membrane</keyword>
<organism evidence="2 3">
    <name type="scientific">Acacia crassicarpa</name>
    <name type="common">northern wattle</name>
    <dbReference type="NCBI Taxonomy" id="499986"/>
    <lineage>
        <taxon>Eukaryota</taxon>
        <taxon>Viridiplantae</taxon>
        <taxon>Streptophyta</taxon>
        <taxon>Embryophyta</taxon>
        <taxon>Tracheophyta</taxon>
        <taxon>Spermatophyta</taxon>
        <taxon>Magnoliopsida</taxon>
        <taxon>eudicotyledons</taxon>
        <taxon>Gunneridae</taxon>
        <taxon>Pentapetalae</taxon>
        <taxon>rosids</taxon>
        <taxon>fabids</taxon>
        <taxon>Fabales</taxon>
        <taxon>Fabaceae</taxon>
        <taxon>Caesalpinioideae</taxon>
        <taxon>mimosoid clade</taxon>
        <taxon>Acacieae</taxon>
        <taxon>Acacia</taxon>
    </lineage>
</organism>
<feature type="transmembrane region" description="Helical" evidence="1">
    <location>
        <begin position="154"/>
        <end position="175"/>
    </location>
</feature>
<dbReference type="PANTHER" id="PTHR35474">
    <property type="entry name" value="ATP PHOSPHORIBOSYLTRANSFERASE REGULATORY SUBUNIT"/>
    <property type="match status" value="1"/>
</dbReference>
<feature type="transmembrane region" description="Helical" evidence="1">
    <location>
        <begin position="127"/>
        <end position="148"/>
    </location>
</feature>
<gene>
    <name evidence="2" type="ORF">QN277_001283</name>
</gene>
<name>A0AAE1TGW7_9FABA</name>
<keyword evidence="3" id="KW-1185">Reference proteome</keyword>
<dbReference type="EMBL" id="JAWXYG010000001">
    <property type="protein sequence ID" value="KAK4284451.1"/>
    <property type="molecule type" value="Genomic_DNA"/>
</dbReference>
<dbReference type="PANTHER" id="PTHR35474:SF1">
    <property type="entry name" value="ATP PHOSPHORIBOSYLTRANSFERASE REGULATORY SUBUNIT"/>
    <property type="match status" value="1"/>
</dbReference>
<dbReference type="GO" id="GO:0009787">
    <property type="term" value="P:regulation of abscisic acid-activated signaling pathway"/>
    <property type="evidence" value="ECO:0007669"/>
    <property type="project" value="InterPro"/>
</dbReference>
<evidence type="ECO:0000256" key="1">
    <source>
        <dbReference type="SAM" id="Phobius"/>
    </source>
</evidence>
<evidence type="ECO:0000313" key="3">
    <source>
        <dbReference type="Proteomes" id="UP001293593"/>
    </source>
</evidence>
<accession>A0AAE1TGW7</accession>
<keyword evidence="1" id="KW-0812">Transmembrane</keyword>
<sequence length="200" mass="22734">MVFSITVQYPPLFRSPHSTIPSPKSALRLRDPRIIVLPQQASRSRIPNFPQDDGNLADDPRKWRRTINSARSGIDDDYEDDGNDDNDEEERSLDLLVRFLRNMFKKVSKRARTAVRSVLPHAISTKLVGFSVNGVLVLAFLWIFKAFLEVVCTLGSVVFVSILLIRGVWSGVTYLQENRSLKLNELDEELHTWNGAQPVT</sequence>
<proteinExistence type="predicted"/>
<dbReference type="Proteomes" id="UP001293593">
    <property type="component" value="Unassembled WGS sequence"/>
</dbReference>
<reference evidence="2" key="1">
    <citation type="submission" date="2023-10" db="EMBL/GenBank/DDBJ databases">
        <title>Chromosome-level genome of the transformable northern wattle, Acacia crassicarpa.</title>
        <authorList>
            <person name="Massaro I."/>
            <person name="Sinha N.R."/>
            <person name="Poethig S."/>
            <person name="Leichty A.R."/>
        </authorList>
    </citation>
    <scope>NUCLEOTIDE SEQUENCE</scope>
    <source>
        <strain evidence="2">Acra3RX</strain>
        <tissue evidence="2">Leaf</tissue>
    </source>
</reference>
<keyword evidence="1" id="KW-1133">Transmembrane helix</keyword>
<dbReference type="AlphaFoldDB" id="A0AAE1TGW7"/>
<protein>
    <submittedName>
        <fullName evidence="2">Uncharacterized protein</fullName>
    </submittedName>
</protein>